<evidence type="ECO:0000313" key="3">
    <source>
        <dbReference type="Proteomes" id="UP001501725"/>
    </source>
</evidence>
<feature type="signal peptide" evidence="1">
    <location>
        <begin position="1"/>
        <end position="36"/>
    </location>
</feature>
<sequence length="263" mass="29915">MNPESAIVNAFNLRQSTMKKIFFLLSFFALALGASAQPPKFHGKVKIEFEKNMNVPAYYKELDPEWYDRIKDRLPKSVITYHDFIGDGDRSLYRPGRETQVDPRSWFRPVADKNVVFTDFRSARVVAQKPVYEETFLMEDSLSRIKWKITADTRVIQGYECRKAVGILDDTVAIFAFYTDEIMIPGGPEGIQGLPGMILGMGIPRLHTTWFATKVEVYDVPMQAVAPATKGKKTTRSAMMKSLGTLMREWGTYGSRMVVNFAI</sequence>
<feature type="chain" id="PRO_5047359039" evidence="1">
    <location>
        <begin position="37"/>
        <end position="263"/>
    </location>
</feature>
<reference evidence="3" key="1">
    <citation type="journal article" date="2019" name="Int. J. Syst. Evol. Microbiol.">
        <title>The Global Catalogue of Microorganisms (GCM) 10K type strain sequencing project: providing services to taxonomists for standard genome sequencing and annotation.</title>
        <authorList>
            <consortium name="The Broad Institute Genomics Platform"/>
            <consortium name="The Broad Institute Genome Sequencing Center for Infectious Disease"/>
            <person name="Wu L."/>
            <person name="Ma J."/>
        </authorList>
    </citation>
    <scope>NUCLEOTIDE SEQUENCE [LARGE SCALE GENOMIC DNA]</scope>
    <source>
        <strain evidence="3">JCM 17919</strain>
    </source>
</reference>
<keyword evidence="3" id="KW-1185">Reference proteome</keyword>
<dbReference type="InterPro" id="IPR005901">
    <property type="entry name" value="GLPGLI"/>
</dbReference>
<proteinExistence type="predicted"/>
<dbReference type="NCBIfam" id="TIGR01200">
    <property type="entry name" value="GLPGLI"/>
    <property type="match status" value="1"/>
</dbReference>
<organism evidence="2 3">
    <name type="scientific">Flaviaesturariibacter amylovorans</name>
    <dbReference type="NCBI Taxonomy" id="1084520"/>
    <lineage>
        <taxon>Bacteria</taxon>
        <taxon>Pseudomonadati</taxon>
        <taxon>Bacteroidota</taxon>
        <taxon>Chitinophagia</taxon>
        <taxon>Chitinophagales</taxon>
        <taxon>Chitinophagaceae</taxon>
        <taxon>Flaviaestuariibacter</taxon>
    </lineage>
</organism>
<keyword evidence="1" id="KW-0732">Signal</keyword>
<dbReference type="Pfam" id="PF22252">
    <property type="entry name" value="PNGase_F-II_N"/>
    <property type="match status" value="1"/>
</dbReference>
<evidence type="ECO:0000313" key="2">
    <source>
        <dbReference type="EMBL" id="GAA4330007.1"/>
    </source>
</evidence>
<evidence type="ECO:0000256" key="1">
    <source>
        <dbReference type="SAM" id="SignalP"/>
    </source>
</evidence>
<accession>A0ABP8GUQ8</accession>
<protein>
    <submittedName>
        <fullName evidence="2">GLPGLI family protein</fullName>
    </submittedName>
</protein>
<gene>
    <name evidence="2" type="ORF">GCM10023184_20950</name>
</gene>
<dbReference type="Proteomes" id="UP001501725">
    <property type="component" value="Unassembled WGS sequence"/>
</dbReference>
<dbReference type="EMBL" id="BAABGY010000007">
    <property type="protein sequence ID" value="GAA4330007.1"/>
    <property type="molecule type" value="Genomic_DNA"/>
</dbReference>
<name>A0ABP8GUQ8_9BACT</name>
<comment type="caution">
    <text evidence="2">The sequence shown here is derived from an EMBL/GenBank/DDBJ whole genome shotgun (WGS) entry which is preliminary data.</text>
</comment>